<dbReference type="EMBL" id="CAJOAY010004288">
    <property type="protein sequence ID" value="CAF4063394.1"/>
    <property type="molecule type" value="Genomic_DNA"/>
</dbReference>
<dbReference type="Proteomes" id="UP000663881">
    <property type="component" value="Unassembled WGS sequence"/>
</dbReference>
<dbReference type="EMBL" id="CAJOBB010004597">
    <property type="protein sequence ID" value="CAF4095423.1"/>
    <property type="molecule type" value="Genomic_DNA"/>
</dbReference>
<dbReference type="AlphaFoldDB" id="A0A819SQP0"/>
<evidence type="ECO:0000313" key="3">
    <source>
        <dbReference type="EMBL" id="CAF0746987.1"/>
    </source>
</evidence>
<dbReference type="Proteomes" id="UP000663845">
    <property type="component" value="Unassembled WGS sequence"/>
</dbReference>
<dbReference type="Proteomes" id="UP000663844">
    <property type="component" value="Unassembled WGS sequence"/>
</dbReference>
<evidence type="ECO:0000313" key="5">
    <source>
        <dbReference type="EMBL" id="CAF4006530.1"/>
    </source>
</evidence>
<evidence type="ECO:0000313" key="4">
    <source>
        <dbReference type="EMBL" id="CAF0759779.1"/>
    </source>
</evidence>
<dbReference type="EMBL" id="CAJNOG010000016">
    <property type="protein sequence ID" value="CAF0759779.1"/>
    <property type="molecule type" value="Genomic_DNA"/>
</dbReference>
<comment type="caution">
    <text evidence="6">The sequence shown here is derived from an EMBL/GenBank/DDBJ whole genome shotgun (WGS) entry which is preliminary data.</text>
</comment>
<dbReference type="PANTHER" id="PTHR34706">
    <property type="entry name" value="SLR1338 PROTEIN"/>
    <property type="match status" value="1"/>
</dbReference>
<proteinExistence type="predicted"/>
<organism evidence="6 8">
    <name type="scientific">Adineta steineri</name>
    <dbReference type="NCBI Taxonomy" id="433720"/>
    <lineage>
        <taxon>Eukaryota</taxon>
        <taxon>Metazoa</taxon>
        <taxon>Spiralia</taxon>
        <taxon>Gnathifera</taxon>
        <taxon>Rotifera</taxon>
        <taxon>Eurotatoria</taxon>
        <taxon>Bdelloidea</taxon>
        <taxon>Adinetida</taxon>
        <taxon>Adinetidae</taxon>
        <taxon>Adineta</taxon>
    </lineage>
</organism>
<gene>
    <name evidence="2" type="ORF">IZO911_LOCUS845</name>
    <name evidence="4" type="ORF">JYZ213_LOCUS2989</name>
    <name evidence="7" type="ORF">KXQ929_LOCUS34212</name>
    <name evidence="6" type="ORF">OKA104_LOCUS33523</name>
    <name evidence="5" type="ORF">OXD698_LOCUS29839</name>
    <name evidence="3" type="ORF">VCS650_LOCUS1001</name>
</gene>
<protein>
    <recommendedName>
        <fullName evidence="9">VWFA domain-containing protein</fullName>
    </recommendedName>
</protein>
<dbReference type="EMBL" id="CAJNOE010000004">
    <property type="protein sequence ID" value="CAF0715237.1"/>
    <property type="molecule type" value="Genomic_DNA"/>
</dbReference>
<evidence type="ECO:0000313" key="6">
    <source>
        <dbReference type="EMBL" id="CAF4063394.1"/>
    </source>
</evidence>
<dbReference type="OrthoDB" id="2142040at2759"/>
<evidence type="ECO:0008006" key="9">
    <source>
        <dbReference type="Google" id="ProtNLM"/>
    </source>
</evidence>
<dbReference type="EMBL" id="CAJNON010000005">
    <property type="protein sequence ID" value="CAF0746987.1"/>
    <property type="molecule type" value="Genomic_DNA"/>
</dbReference>
<feature type="region of interest" description="Disordered" evidence="1">
    <location>
        <begin position="25"/>
        <end position="45"/>
    </location>
</feature>
<dbReference type="Gene3D" id="3.40.50.410">
    <property type="entry name" value="von Willebrand factor, type A domain"/>
    <property type="match status" value="1"/>
</dbReference>
<evidence type="ECO:0000313" key="7">
    <source>
        <dbReference type="EMBL" id="CAF4095423.1"/>
    </source>
</evidence>
<dbReference type="PANTHER" id="PTHR34706:SF1">
    <property type="entry name" value="VWFA DOMAIN-CONTAINING PROTEIN"/>
    <property type="match status" value="1"/>
</dbReference>
<dbReference type="EMBL" id="CAJOAZ010003420">
    <property type="protein sequence ID" value="CAF4006530.1"/>
    <property type="molecule type" value="Genomic_DNA"/>
</dbReference>
<reference evidence="6" key="1">
    <citation type="submission" date="2021-02" db="EMBL/GenBank/DDBJ databases">
        <authorList>
            <person name="Nowell W R."/>
        </authorList>
    </citation>
    <scope>NUCLEOTIDE SEQUENCE</scope>
</reference>
<dbReference type="Proteomes" id="UP000663891">
    <property type="component" value="Unassembled WGS sequence"/>
</dbReference>
<dbReference type="Proteomes" id="UP000663868">
    <property type="component" value="Unassembled WGS sequence"/>
</dbReference>
<evidence type="ECO:0000256" key="1">
    <source>
        <dbReference type="SAM" id="MobiDB-lite"/>
    </source>
</evidence>
<evidence type="ECO:0000313" key="8">
    <source>
        <dbReference type="Proteomes" id="UP000663881"/>
    </source>
</evidence>
<name>A0A819SQP0_9BILA</name>
<dbReference type="SUPFAM" id="SSF53300">
    <property type="entry name" value="vWA-like"/>
    <property type="match status" value="1"/>
</dbReference>
<dbReference type="Proteomes" id="UP000663860">
    <property type="component" value="Unassembled WGS sequence"/>
</dbReference>
<accession>A0A819SQP0</accession>
<evidence type="ECO:0000313" key="2">
    <source>
        <dbReference type="EMBL" id="CAF0715237.1"/>
    </source>
</evidence>
<sequence>MASLSDATLMDADLTCNMDVTQTSSSTEVAKEAMDKSGSNSDPPVQIASSRLHLNSATMNGLDAAMRKHEIATNEKINLCKLKDFEIVFICDDSGSMNTMLMNCQQTRWNRLREFVRIVAEFGTILDSNGVDVCFLNRPDFYKITDPRQIEPLFNEPPSGYTPLTKVLRKVLKMPAARRGFDKKLLIFICTDGEPTDDDGESDLQQFAHVMRSERQSETTHVMFLICTDEPFAVNYLKEWDQTMENVDITDIFEIERSNAMLKYGNNFRFSKADYIMKLLLGAIDPKFDEIND</sequence>
<dbReference type="InterPro" id="IPR036465">
    <property type="entry name" value="vWFA_dom_sf"/>
</dbReference>